<accession>A0A8S0UR46</accession>
<comment type="caution">
    <text evidence="1">The sequence shown here is derived from an EMBL/GenBank/DDBJ whole genome shotgun (WGS) entry which is preliminary data.</text>
</comment>
<dbReference type="Proteomes" id="UP000594638">
    <property type="component" value="Unassembled WGS sequence"/>
</dbReference>
<dbReference type="Gramene" id="OE9A040443T1">
    <property type="protein sequence ID" value="OE9A040443C1"/>
    <property type="gene ID" value="OE9A040443"/>
</dbReference>
<protein>
    <submittedName>
        <fullName evidence="1">Uncharacterized protein</fullName>
    </submittedName>
</protein>
<keyword evidence="2" id="KW-1185">Reference proteome</keyword>
<evidence type="ECO:0000313" key="1">
    <source>
        <dbReference type="EMBL" id="CAA3022690.1"/>
    </source>
</evidence>
<gene>
    <name evidence="1" type="ORF">OLEA9_A040443</name>
</gene>
<name>A0A8S0UR46_OLEEU</name>
<organism evidence="1 2">
    <name type="scientific">Olea europaea subsp. europaea</name>
    <dbReference type="NCBI Taxonomy" id="158383"/>
    <lineage>
        <taxon>Eukaryota</taxon>
        <taxon>Viridiplantae</taxon>
        <taxon>Streptophyta</taxon>
        <taxon>Embryophyta</taxon>
        <taxon>Tracheophyta</taxon>
        <taxon>Spermatophyta</taxon>
        <taxon>Magnoliopsida</taxon>
        <taxon>eudicotyledons</taxon>
        <taxon>Gunneridae</taxon>
        <taxon>Pentapetalae</taxon>
        <taxon>asterids</taxon>
        <taxon>lamiids</taxon>
        <taxon>Lamiales</taxon>
        <taxon>Oleaceae</taxon>
        <taxon>Oleeae</taxon>
        <taxon>Olea</taxon>
    </lineage>
</organism>
<reference evidence="1 2" key="1">
    <citation type="submission" date="2019-12" db="EMBL/GenBank/DDBJ databases">
        <authorList>
            <person name="Alioto T."/>
            <person name="Alioto T."/>
            <person name="Gomez Garrido J."/>
        </authorList>
    </citation>
    <scope>NUCLEOTIDE SEQUENCE [LARGE SCALE GENOMIC DNA]</scope>
</reference>
<proteinExistence type="predicted"/>
<dbReference type="AlphaFoldDB" id="A0A8S0UR46"/>
<sequence length="71" mass="7594">MISTNDPNGIPPLGVDLNSLVFSTSISSLYLLIQVQASDVILQDTIPYRRALVFSSSPVMISGSTCVNAHQ</sequence>
<evidence type="ECO:0000313" key="2">
    <source>
        <dbReference type="Proteomes" id="UP000594638"/>
    </source>
</evidence>
<dbReference type="EMBL" id="CACTIH010009074">
    <property type="protein sequence ID" value="CAA3022690.1"/>
    <property type="molecule type" value="Genomic_DNA"/>
</dbReference>